<proteinExistence type="predicted"/>
<dbReference type="Proteomes" id="UP000183975">
    <property type="component" value="Unassembled WGS sequence"/>
</dbReference>
<organism evidence="2 3">
    <name type="scientific">Anaerotignum lactatifermentans DSM 14214</name>
    <dbReference type="NCBI Taxonomy" id="1121323"/>
    <lineage>
        <taxon>Bacteria</taxon>
        <taxon>Bacillati</taxon>
        <taxon>Bacillota</taxon>
        <taxon>Clostridia</taxon>
        <taxon>Lachnospirales</taxon>
        <taxon>Anaerotignaceae</taxon>
        <taxon>Anaerotignum</taxon>
    </lineage>
</organism>
<dbReference type="InterPro" id="IPR045504">
    <property type="entry name" value="DUF6487"/>
</dbReference>
<dbReference type="EMBL" id="FRAH01000009">
    <property type="protein sequence ID" value="SHJ90989.1"/>
    <property type="molecule type" value="Genomic_DNA"/>
</dbReference>
<evidence type="ECO:0000259" key="1">
    <source>
        <dbReference type="Pfam" id="PF20097"/>
    </source>
</evidence>
<evidence type="ECO:0000313" key="2">
    <source>
        <dbReference type="EMBL" id="SHJ90989.1"/>
    </source>
</evidence>
<protein>
    <recommendedName>
        <fullName evidence="1">DUF6487 domain-containing protein</fullName>
    </recommendedName>
</protein>
<dbReference type="AlphaFoldDB" id="A0A1M6N5L9"/>
<gene>
    <name evidence="2" type="ORF">SAMN02745138_00773</name>
</gene>
<reference evidence="2 3" key="1">
    <citation type="submission" date="2016-11" db="EMBL/GenBank/DDBJ databases">
        <authorList>
            <person name="Jaros S."/>
            <person name="Januszkiewicz K."/>
            <person name="Wedrychowicz H."/>
        </authorList>
    </citation>
    <scope>NUCLEOTIDE SEQUENCE [LARGE SCALE GENOMIC DNA]</scope>
    <source>
        <strain evidence="2 3">DSM 14214</strain>
    </source>
</reference>
<dbReference type="Pfam" id="PF20097">
    <property type="entry name" value="DUF6487"/>
    <property type="match status" value="1"/>
</dbReference>
<name>A0A1M6N5L9_9FIRM</name>
<dbReference type="OrthoDB" id="384892at2"/>
<evidence type="ECO:0000313" key="3">
    <source>
        <dbReference type="Proteomes" id="UP000183975"/>
    </source>
</evidence>
<feature type="domain" description="DUF6487" evidence="1">
    <location>
        <begin position="6"/>
        <end position="80"/>
    </location>
</feature>
<accession>A0A1M6N5L9</accession>
<dbReference type="RefSeq" id="WP_072849378.1">
    <property type="nucleotide sequence ID" value="NZ_FRAH01000009.1"/>
</dbReference>
<keyword evidence="3" id="KW-1185">Reference proteome</keyword>
<sequence>MCAEKCPYCGGELEKGKLISRGGNFFLPDGEKMPALFTEKSMNKSRAILLPPDIVSDGDVQFPVGYVCRVCKKIIISYSECTDVDIWKNSIN</sequence>